<dbReference type="CDD" id="cd04301">
    <property type="entry name" value="NAT_SF"/>
    <property type="match status" value="1"/>
</dbReference>
<name>A0AAP7DBM0_9VIBR</name>
<gene>
    <name evidence="2" type="ORF">F0238_03635</name>
</gene>
<evidence type="ECO:0000313" key="2">
    <source>
        <dbReference type="EMBL" id="NOJ21819.1"/>
    </source>
</evidence>
<dbReference type="SUPFAM" id="SSF55729">
    <property type="entry name" value="Acyl-CoA N-acyltransferases (Nat)"/>
    <property type="match status" value="1"/>
</dbReference>
<protein>
    <submittedName>
        <fullName evidence="2">GNAT family N-acetyltransferase</fullName>
    </submittedName>
</protein>
<dbReference type="InterPro" id="IPR016181">
    <property type="entry name" value="Acyl_CoA_acyltransferase"/>
</dbReference>
<dbReference type="EMBL" id="VTXP01000002">
    <property type="protein sequence ID" value="NOJ21819.1"/>
    <property type="molecule type" value="Genomic_DNA"/>
</dbReference>
<comment type="caution">
    <text evidence="2">The sequence shown here is derived from an EMBL/GenBank/DDBJ whole genome shotgun (WGS) entry which is preliminary data.</text>
</comment>
<proteinExistence type="predicted"/>
<sequence length="147" mass="17174">MIDFDFRPATPGDFDFLFSLKKNAEYEAIKAVFGWDEEVQQRIHHEEWQEDQPTIVTVGGQPAGSFLLQDKGEHLYFCRFFLLARYHGKGMGSKILQYCIELADAQRKPIQLCYLQGNRVGSLYQRFGFQFTSEDNAFVYMEREPLI</sequence>
<feature type="domain" description="N-acetyltransferase" evidence="1">
    <location>
        <begin position="4"/>
        <end position="146"/>
    </location>
</feature>
<organism evidence="2 3">
    <name type="scientific">Vibrio coralliilyticus</name>
    <dbReference type="NCBI Taxonomy" id="190893"/>
    <lineage>
        <taxon>Bacteria</taxon>
        <taxon>Pseudomonadati</taxon>
        <taxon>Pseudomonadota</taxon>
        <taxon>Gammaproteobacteria</taxon>
        <taxon>Vibrionales</taxon>
        <taxon>Vibrionaceae</taxon>
        <taxon>Vibrio</taxon>
    </lineage>
</organism>
<dbReference type="Gene3D" id="3.40.630.30">
    <property type="match status" value="1"/>
</dbReference>
<dbReference type="AlphaFoldDB" id="A0AAP7DBM0"/>
<dbReference type="Pfam" id="PF13673">
    <property type="entry name" value="Acetyltransf_10"/>
    <property type="match status" value="1"/>
</dbReference>
<dbReference type="PROSITE" id="PS51186">
    <property type="entry name" value="GNAT"/>
    <property type="match status" value="1"/>
</dbReference>
<accession>A0AAP7DBM0</accession>
<dbReference type="InterPro" id="IPR000182">
    <property type="entry name" value="GNAT_dom"/>
</dbReference>
<dbReference type="GO" id="GO:0016747">
    <property type="term" value="F:acyltransferase activity, transferring groups other than amino-acyl groups"/>
    <property type="evidence" value="ECO:0007669"/>
    <property type="project" value="InterPro"/>
</dbReference>
<evidence type="ECO:0000313" key="3">
    <source>
        <dbReference type="Proteomes" id="UP000576645"/>
    </source>
</evidence>
<reference evidence="2 3" key="1">
    <citation type="submission" date="2019-09" db="EMBL/GenBank/DDBJ databases">
        <title>Draft genome sequencing and comparative genomics of hatchery-associated Vibrios.</title>
        <authorList>
            <person name="Kehlet-Delgado H."/>
            <person name="Mueller R.S."/>
        </authorList>
    </citation>
    <scope>NUCLEOTIDE SEQUENCE [LARGE SCALE GENOMIC DNA]</scope>
    <source>
        <strain evidence="2 3">09-121-3</strain>
    </source>
</reference>
<evidence type="ECO:0000259" key="1">
    <source>
        <dbReference type="PROSITE" id="PS51186"/>
    </source>
</evidence>
<dbReference type="Proteomes" id="UP000576645">
    <property type="component" value="Unassembled WGS sequence"/>
</dbReference>